<sequence>MEAQENFNIEDPSSEIKLLPQLDPQPIDEALRLENLKNNKQKSESSTKPTILKNNDAKTADRLSFMHQNVQSIRNCIALLEHILEIRKYDCFAVTEHWCDEEQLRATHLRNYDLASSYRRSKNERGGSAIYLRDGVFGKVTPHQNINSLASKFDFECTAVSVNDGHEIIIKTKPYGKQ</sequence>
<dbReference type="EMBL" id="JABFTP020000001">
    <property type="protein sequence ID" value="KAL3265627.1"/>
    <property type="molecule type" value="Genomic_DNA"/>
</dbReference>
<accession>A0ABD2MGZ7</accession>
<dbReference type="Gene3D" id="3.60.10.10">
    <property type="entry name" value="Endonuclease/exonuclease/phosphatase"/>
    <property type="match status" value="1"/>
</dbReference>
<evidence type="ECO:0000313" key="3">
    <source>
        <dbReference type="Proteomes" id="UP001516400"/>
    </source>
</evidence>
<proteinExistence type="predicted"/>
<keyword evidence="3" id="KW-1185">Reference proteome</keyword>
<comment type="caution">
    <text evidence="2">The sequence shown here is derived from an EMBL/GenBank/DDBJ whole genome shotgun (WGS) entry which is preliminary data.</text>
</comment>
<protein>
    <submittedName>
        <fullName evidence="2">Uncharacterized protein</fullName>
    </submittedName>
</protein>
<dbReference type="Proteomes" id="UP001516400">
    <property type="component" value="Unassembled WGS sequence"/>
</dbReference>
<dbReference type="InterPro" id="IPR036691">
    <property type="entry name" value="Endo/exonu/phosph_ase_sf"/>
</dbReference>
<feature type="region of interest" description="Disordered" evidence="1">
    <location>
        <begin position="1"/>
        <end position="21"/>
    </location>
</feature>
<organism evidence="2 3">
    <name type="scientific">Cryptolaemus montrouzieri</name>
    <dbReference type="NCBI Taxonomy" id="559131"/>
    <lineage>
        <taxon>Eukaryota</taxon>
        <taxon>Metazoa</taxon>
        <taxon>Ecdysozoa</taxon>
        <taxon>Arthropoda</taxon>
        <taxon>Hexapoda</taxon>
        <taxon>Insecta</taxon>
        <taxon>Pterygota</taxon>
        <taxon>Neoptera</taxon>
        <taxon>Endopterygota</taxon>
        <taxon>Coleoptera</taxon>
        <taxon>Polyphaga</taxon>
        <taxon>Cucujiformia</taxon>
        <taxon>Coccinelloidea</taxon>
        <taxon>Coccinellidae</taxon>
        <taxon>Scymninae</taxon>
        <taxon>Scymnini</taxon>
        <taxon>Cryptolaemus</taxon>
    </lineage>
</organism>
<gene>
    <name evidence="2" type="ORF">HHI36_009832</name>
</gene>
<dbReference type="SUPFAM" id="SSF56219">
    <property type="entry name" value="DNase I-like"/>
    <property type="match status" value="1"/>
</dbReference>
<name>A0ABD2MGZ7_9CUCU</name>
<dbReference type="AlphaFoldDB" id="A0ABD2MGZ7"/>
<evidence type="ECO:0000313" key="2">
    <source>
        <dbReference type="EMBL" id="KAL3265627.1"/>
    </source>
</evidence>
<reference evidence="2 3" key="1">
    <citation type="journal article" date="2021" name="BMC Biol.">
        <title>Horizontally acquired antibacterial genes associated with adaptive radiation of ladybird beetles.</title>
        <authorList>
            <person name="Li H.S."/>
            <person name="Tang X.F."/>
            <person name="Huang Y.H."/>
            <person name="Xu Z.Y."/>
            <person name="Chen M.L."/>
            <person name="Du X.Y."/>
            <person name="Qiu B.Y."/>
            <person name="Chen P.T."/>
            <person name="Zhang W."/>
            <person name="Slipinski A."/>
            <person name="Escalona H.E."/>
            <person name="Waterhouse R.M."/>
            <person name="Zwick A."/>
            <person name="Pang H."/>
        </authorList>
    </citation>
    <scope>NUCLEOTIDE SEQUENCE [LARGE SCALE GENOMIC DNA]</scope>
    <source>
        <strain evidence="2">SYSU2018</strain>
    </source>
</reference>
<evidence type="ECO:0000256" key="1">
    <source>
        <dbReference type="SAM" id="MobiDB-lite"/>
    </source>
</evidence>